<evidence type="ECO:0000256" key="2">
    <source>
        <dbReference type="ARBA" id="ARBA00022679"/>
    </source>
</evidence>
<evidence type="ECO:0000256" key="3">
    <source>
        <dbReference type="ARBA" id="ARBA00022801"/>
    </source>
</evidence>
<keyword evidence="5" id="KW-0472">Membrane</keyword>
<dbReference type="PROSITE" id="PS51934">
    <property type="entry name" value="LRAT"/>
    <property type="match status" value="1"/>
</dbReference>
<dbReference type="GO" id="GO:0005737">
    <property type="term" value="C:cytoplasm"/>
    <property type="evidence" value="ECO:0007669"/>
    <property type="project" value="TreeGrafter"/>
</dbReference>
<dbReference type="InterPro" id="IPR007053">
    <property type="entry name" value="LRAT_dom"/>
</dbReference>
<organism evidence="7 8">
    <name type="scientific">Biomphalaria pfeifferi</name>
    <name type="common">Bloodfluke planorb</name>
    <name type="synonym">Freshwater snail</name>
    <dbReference type="NCBI Taxonomy" id="112525"/>
    <lineage>
        <taxon>Eukaryota</taxon>
        <taxon>Metazoa</taxon>
        <taxon>Spiralia</taxon>
        <taxon>Lophotrochozoa</taxon>
        <taxon>Mollusca</taxon>
        <taxon>Gastropoda</taxon>
        <taxon>Heterobranchia</taxon>
        <taxon>Euthyneura</taxon>
        <taxon>Panpulmonata</taxon>
        <taxon>Hygrophila</taxon>
        <taxon>Lymnaeoidea</taxon>
        <taxon>Planorbidae</taxon>
        <taxon>Biomphalaria</taxon>
    </lineage>
</organism>
<evidence type="ECO:0000256" key="4">
    <source>
        <dbReference type="ARBA" id="ARBA00023098"/>
    </source>
</evidence>
<dbReference type="EMBL" id="JASAOG010000012">
    <property type="protein sequence ID" value="KAK0065885.1"/>
    <property type="molecule type" value="Genomic_DNA"/>
</dbReference>
<dbReference type="GO" id="GO:0004623">
    <property type="term" value="F:phospholipase A2 activity"/>
    <property type="evidence" value="ECO:0007669"/>
    <property type="project" value="TreeGrafter"/>
</dbReference>
<comment type="caution">
    <text evidence="7">The sequence shown here is derived from an EMBL/GenBank/DDBJ whole genome shotgun (WGS) entry which is preliminary data.</text>
</comment>
<dbReference type="Gene3D" id="3.90.1720.10">
    <property type="entry name" value="endopeptidase domain like (from Nostoc punctiforme)"/>
    <property type="match status" value="1"/>
</dbReference>
<sequence length="183" mass="20552">MASVANHYEHNTQVLNTLNVGDRVKFTRGVYKHWAIYFGFGQIVHMAGEDNDGMGFTSTHFFSIGGQRYNKAEIRIDDFWKVAGNDKADIDNSADSTWNALDPNVIVDKATSRLGRIKYNIFFSNCEHFANWCRYGKRISDQVNGILILGALGAFASQSFTAGALLVAFFIYNVVKSDDKMEE</sequence>
<accession>A0AAD8FIS8</accession>
<evidence type="ECO:0000313" key="7">
    <source>
        <dbReference type="EMBL" id="KAK0065885.1"/>
    </source>
</evidence>
<reference evidence="7" key="1">
    <citation type="journal article" date="2023" name="PLoS Negl. Trop. Dis.">
        <title>A genome sequence for Biomphalaria pfeifferi, the major vector snail for the human-infecting parasite Schistosoma mansoni.</title>
        <authorList>
            <person name="Bu L."/>
            <person name="Lu L."/>
            <person name="Laidemitt M.R."/>
            <person name="Zhang S.M."/>
            <person name="Mutuku M."/>
            <person name="Mkoji G."/>
            <person name="Steinauer M."/>
            <person name="Loker E.S."/>
        </authorList>
    </citation>
    <scope>NUCLEOTIDE SEQUENCE</scope>
    <source>
        <strain evidence="7">KasaAsao</strain>
    </source>
</reference>
<keyword evidence="3" id="KW-0378">Hydrolase</keyword>
<proteinExistence type="inferred from homology"/>
<keyword evidence="5" id="KW-0812">Transmembrane</keyword>
<keyword evidence="8" id="KW-1185">Reference proteome</keyword>
<dbReference type="GO" id="GO:0008970">
    <property type="term" value="F:phospholipase A1 activity"/>
    <property type="evidence" value="ECO:0007669"/>
    <property type="project" value="TreeGrafter"/>
</dbReference>
<dbReference type="GO" id="GO:0070292">
    <property type="term" value="P:N-acylphosphatidylethanolamine metabolic process"/>
    <property type="evidence" value="ECO:0007669"/>
    <property type="project" value="TreeGrafter"/>
</dbReference>
<name>A0AAD8FIS8_BIOPF</name>
<dbReference type="GO" id="GO:0016410">
    <property type="term" value="F:N-acyltransferase activity"/>
    <property type="evidence" value="ECO:0007669"/>
    <property type="project" value="TreeGrafter"/>
</dbReference>
<dbReference type="PANTHER" id="PTHR13943:SF77">
    <property type="entry name" value="LRAT DOMAIN-CONTAINING PROTEIN"/>
    <property type="match status" value="1"/>
</dbReference>
<keyword evidence="2" id="KW-0808">Transferase</keyword>
<dbReference type="Pfam" id="PF04970">
    <property type="entry name" value="LRAT"/>
    <property type="match status" value="1"/>
</dbReference>
<feature type="transmembrane region" description="Helical" evidence="5">
    <location>
        <begin position="146"/>
        <end position="172"/>
    </location>
</feature>
<keyword evidence="4" id="KW-0443">Lipid metabolism</keyword>
<dbReference type="PANTHER" id="PTHR13943">
    <property type="entry name" value="HRAS-LIKE SUPPRESSOR - RELATED"/>
    <property type="match status" value="1"/>
</dbReference>
<evidence type="ECO:0000313" key="8">
    <source>
        <dbReference type="Proteomes" id="UP001233172"/>
    </source>
</evidence>
<evidence type="ECO:0000256" key="1">
    <source>
        <dbReference type="ARBA" id="ARBA00007824"/>
    </source>
</evidence>
<reference evidence="7" key="2">
    <citation type="submission" date="2023-04" db="EMBL/GenBank/DDBJ databases">
        <authorList>
            <person name="Bu L."/>
            <person name="Lu L."/>
            <person name="Laidemitt M.R."/>
            <person name="Zhang S.M."/>
            <person name="Mutuku M."/>
            <person name="Mkoji G."/>
            <person name="Steinauer M."/>
            <person name="Loker E.S."/>
        </authorList>
    </citation>
    <scope>NUCLEOTIDE SEQUENCE</scope>
    <source>
        <strain evidence="7">KasaAsao</strain>
        <tissue evidence="7">Whole Snail</tissue>
    </source>
</reference>
<keyword evidence="5" id="KW-1133">Transmembrane helix</keyword>
<dbReference type="AlphaFoldDB" id="A0AAD8FIS8"/>
<gene>
    <name evidence="7" type="ORF">Bpfe_004682</name>
</gene>
<comment type="similarity">
    <text evidence="1">Belongs to the H-rev107 family.</text>
</comment>
<evidence type="ECO:0000256" key="5">
    <source>
        <dbReference type="SAM" id="Phobius"/>
    </source>
</evidence>
<evidence type="ECO:0000259" key="6">
    <source>
        <dbReference type="PROSITE" id="PS51934"/>
    </source>
</evidence>
<feature type="domain" description="LRAT" evidence="6">
    <location>
        <begin position="23"/>
        <end position="142"/>
    </location>
</feature>
<protein>
    <submittedName>
        <fullName evidence="7">HRAS-like suppressor 3</fullName>
    </submittedName>
</protein>
<dbReference type="Proteomes" id="UP001233172">
    <property type="component" value="Unassembled WGS sequence"/>
</dbReference>
<dbReference type="InterPro" id="IPR051496">
    <property type="entry name" value="H-rev107_PLA/AT"/>
</dbReference>